<feature type="domain" description="Cadherin" evidence="17">
    <location>
        <begin position="976"/>
        <end position="1087"/>
    </location>
</feature>
<keyword evidence="18" id="KW-1185">Reference proteome</keyword>
<dbReference type="RefSeq" id="XP_018320915.1">
    <property type="nucleotide sequence ID" value="XM_018465413.1"/>
</dbReference>
<evidence type="ECO:0000256" key="3">
    <source>
        <dbReference type="ARBA" id="ARBA00022536"/>
    </source>
</evidence>
<dbReference type="Proteomes" id="UP000192223">
    <property type="component" value="Unplaced"/>
</dbReference>
<dbReference type="GO" id="GO:0030154">
    <property type="term" value="P:cell differentiation"/>
    <property type="evidence" value="ECO:0007669"/>
    <property type="project" value="UniProtKB-ARBA"/>
</dbReference>
<dbReference type="PANTHER" id="PTHR24026">
    <property type="entry name" value="FAT ATYPICAL CADHERIN-RELATED"/>
    <property type="match status" value="1"/>
</dbReference>
<dbReference type="PROSITE" id="PS00232">
    <property type="entry name" value="CADHERIN_1"/>
    <property type="match status" value="17"/>
</dbReference>
<feature type="domain" description="Cadherin" evidence="17">
    <location>
        <begin position="2578"/>
        <end position="2685"/>
    </location>
</feature>
<feature type="domain" description="Cadherin" evidence="17">
    <location>
        <begin position="1300"/>
        <end position="1415"/>
    </location>
</feature>
<dbReference type="InterPro" id="IPR002126">
    <property type="entry name" value="Cadherin-like_dom"/>
</dbReference>
<dbReference type="FunFam" id="2.60.40.60:FF:000353">
    <property type="entry name" value="Dachsous, isoform B"/>
    <property type="match status" value="1"/>
</dbReference>
<feature type="domain" description="Cadherin" evidence="17">
    <location>
        <begin position="870"/>
        <end position="975"/>
    </location>
</feature>
<proteinExistence type="predicted"/>
<keyword evidence="5 16" id="KW-0732">Signal</keyword>
<feature type="region of interest" description="Disordered" evidence="14">
    <location>
        <begin position="2985"/>
        <end position="3044"/>
    </location>
</feature>
<dbReference type="FunFam" id="2.60.40.60:FF:000058">
    <property type="entry name" value="FAT atypical cadherin 3"/>
    <property type="match status" value="1"/>
</dbReference>
<protein>
    <submittedName>
        <fullName evidence="19">Protein dachsous</fullName>
    </submittedName>
</protein>
<dbReference type="InterPro" id="IPR020894">
    <property type="entry name" value="Cadherin_CS"/>
</dbReference>
<feature type="domain" description="Cadherin" evidence="17">
    <location>
        <begin position="346"/>
        <end position="444"/>
    </location>
</feature>
<dbReference type="PRINTS" id="PR00205">
    <property type="entry name" value="CADHERIN"/>
</dbReference>
<feature type="signal peptide" evidence="16">
    <location>
        <begin position="1"/>
        <end position="17"/>
    </location>
</feature>
<feature type="region of interest" description="Disordered" evidence="14">
    <location>
        <begin position="3053"/>
        <end position="3072"/>
    </location>
</feature>
<evidence type="ECO:0000256" key="11">
    <source>
        <dbReference type="ARBA" id="ARBA00023157"/>
    </source>
</evidence>
<dbReference type="KEGG" id="apln:108734026"/>
<keyword evidence="11" id="KW-1015">Disulfide bond</keyword>
<feature type="domain" description="Cadherin" evidence="17">
    <location>
        <begin position="1846"/>
        <end position="1950"/>
    </location>
</feature>
<keyword evidence="10 15" id="KW-0472">Membrane</keyword>
<dbReference type="SMART" id="SM00112">
    <property type="entry name" value="CA"/>
    <property type="match status" value="27"/>
</dbReference>
<dbReference type="GO" id="GO:0048731">
    <property type="term" value="P:system development"/>
    <property type="evidence" value="ECO:0007669"/>
    <property type="project" value="UniProtKB-ARBA"/>
</dbReference>
<dbReference type="GO" id="GO:0007156">
    <property type="term" value="P:homophilic cell adhesion via plasma membrane adhesion molecules"/>
    <property type="evidence" value="ECO:0007669"/>
    <property type="project" value="InterPro"/>
</dbReference>
<feature type="domain" description="Cadherin" evidence="17">
    <location>
        <begin position="1632"/>
        <end position="1741"/>
    </location>
</feature>
<evidence type="ECO:0000256" key="6">
    <source>
        <dbReference type="ARBA" id="ARBA00022737"/>
    </source>
</evidence>
<evidence type="ECO:0000256" key="12">
    <source>
        <dbReference type="ARBA" id="ARBA00023180"/>
    </source>
</evidence>
<dbReference type="FunFam" id="2.60.40.60:FF:000140">
    <property type="entry name" value="Dachsous cadherin-related 1"/>
    <property type="match status" value="1"/>
</dbReference>
<feature type="domain" description="Cadherin" evidence="17">
    <location>
        <begin position="2372"/>
        <end position="2476"/>
    </location>
</feature>
<feature type="domain" description="Cadherin" evidence="17">
    <location>
        <begin position="227"/>
        <end position="333"/>
    </location>
</feature>
<keyword evidence="3" id="KW-0245">EGF-like domain</keyword>
<dbReference type="FunFam" id="2.60.40.60:FF:000039">
    <property type="entry name" value="FAT atypical cadherin 3"/>
    <property type="match status" value="2"/>
</dbReference>
<feature type="transmembrane region" description="Helical" evidence="15">
    <location>
        <begin position="2920"/>
        <end position="2942"/>
    </location>
</feature>
<dbReference type="PANTHER" id="PTHR24026:SF126">
    <property type="entry name" value="PROTOCADHERIN FAT 4"/>
    <property type="match status" value="1"/>
</dbReference>
<sequence length="3370" mass="368531">MDSRWLGFLLLLMGVSCEHVRDLEVSEGAPTGTRIGFIGDGASDSGPPYLIVADFGSIVDTDLSIDQTTGEIRTKVPLDRETRASYSLVAIPISGDNVRVVVKVLDENDNAPTFPTSVMNIEFPENTPRDVKRTLHPARDADLGIYNTQKYNIVSGNVNGAFRLSSHRERDGVLYLDLQINGFLDRETTPYYSLVIEALDGGSPPLRGEMTVNITIQDVNDNQPVFNQTRYFASVQENATVGTSVLQVFATDSDIGENGQVEYSINRRQSDKDNIFRIDASTGVISVNKPLDYEVKEMHEIVVVARDHGLQPLETTTFVSIKVTDVNDNQPIINVIFLSDDATPKISESAQPGEFVARISVHDPDSKTEYSNMNVTLNGGEGHFGLTTRDNIIYLMIVSLPLDRESQPNYTLSVIATDTGKPPLHASKTINLMVTDINDNAPEFEQKIYYANVMEVSDPGTSVIQVIAHDKDEGNNSAISYSLEENQENHSSWFQIDSKSGLVTTRAHVDCETDPVPILMVVATDSGFPPLSSTAIVNVTIHDVNDNEPIFDQSFYNVSVAENERIGRCILKVSATDPDCGINAMVNYTFGDGFGKLKQFEIRPTTGEVCITSELDYETRNVYEFPIIATDRGGLSTTAMVKIQITDVNDNFPVFYPREYNVSLREGGVSSSATTPVVVVAATDADSGRFGTVNYRIVAGNDAGLFRIDRNTGEIFVSRPNMLLRRSQPYHHLNISASDGGNLKSENDAEVFISVTDSAQRPPIFEKPRYTFSIQEDVKENTIVGVVKAALMDSGGHRSIRYSIYSGDPDGFFRIDPVSGSIRTARNLEHESRASVLLNIQATSGDPPAYGHAQVNVDILDVNDNAPEFESNTVRISVPENVEVGVPLYAANARDNDSGLNGAVQYRLVNTGSSAGLFAIDPKSGHITITRSLDYESTQRHNLIVTATDKGVPPLSSNLSIIVEVQDVNDNPPVFEQKEYTAKISESLPISSQILQVTAIDLDTGNNARLTYRLASTNNSNRFSNSVDIFGIFPNSGWIYLRNNLDREQKENYDLIVAATDNGTPSQTATAKVTVKVLDANDNDPVFLSDSYEFSVEENQRRGAFVGVVSATDADIGLNAALRYNLIPGNTSFQISPTTGEITTISSLDREFKEFYDLVAEARDQGTPSRSSRVVLKIKVLDVNDNAPEIVDPQEDVVSVREEQPPNTEVVKVKAIDPDNGNNASIIYSLVNNRESDGYGIFTIDQLTGVIRTRMVLDHEEKTIYRIDIAASDNGNPPKQTIRMLRVEVLDLNDNRPTFTSSSLVFQVKEDVRIGFIVGSVAPSESLESENVIPESSGGHVMYTLNSLTSDQTDAFDIDRSTGSLIVAKQLDREVQSEYKLEVRALDTSAINNPQSSAVTVRVEITDVNDNAPEWSQDPVTIQIAENSEVGLPFYNLSASDADSGSNGEIRYSLLQQTPEGHTFNVDPLTGTLTLMETLDYENVSEYVLIVEATDQSPNLPERLSTSVTVRIIVTDSNDNSPKFVIPTTSNIFISDSAIVGMAITRIIAVDRDHGDNGRVTYVITNGNEQRQFSLGYDNGILTLAKPISSAMASNTYTLNITASDHGTPTRQTFIVLNLSVRDSNDNPPRFHNAIYYANVPEEASSGTFVIKVSANSSMGEGKYLQYFIPPGIANDAFIIDSSSGIITTKNALDREETETYNIPVYVLDVGERNMISPKSQFDVTTVSVTVTDINDHAPAFRQGSCYPLAIPENNKPSVVHTVVANDLDSGKNAEVIYAITGGNVGNMFSIDPKTGQLKARSLDRESNPRFKLTITAQDRGNPPLSGFCNISVFLEDQNDNDPIFDKSNYMATILEDVPPDTSVLKVHATDADIDLNGRIIYSLANENQSLFRIDNKTGIITTTGFFDRERQQEYNFLVVATDSGKYDARSQRVAIKVLIGDVNDNKPIFVRYPFKEKVSAYIQPGQTILKVSANDLDQGTNSEIVYNLANDNNFGKFRMNPNTGVLTATQSLASENGRTLYINVIATDKGNPPQSSNGLIEINVGDIPDGFPKLRFQNSSYVVVLPENANQFRDVIQISAVRTDGRKQKIFYSFGNGNELNTFVINSESGIIQVRDSKHLDYEQRKEIKLVVEARTDGNPSLHGYCDVIVKLTDQNDNAPTFTQQEYTASVWEGNNKSAYVLQVVAFDADEDRNSKVLYHIVDGNLDNAFKIEPAFSGILKTNIVLDREIRDTYRLTVIATDQGVPQMTGTARIRINVVDVNDNKPTFPPHSIITVSEATEVGTVLTTLTANDVDSFPPLMYDFSRQNEDEIREIFDIDRFSGKLVLKKPLDYEVRQEYILKITASDVDHTAETTLTIRITDVNDNAPKFLQDTYNAILPDSQSSDLIEILTINATDIDSGENARVKYTLLTPISGFSISEMDGILKVNQSNVSLSELNDYQITVIATDTGKPPLHSTASVKIKLNGGSGYEPTFQMKPYRIKVRENILKGSVVLQLLKTSHKTSGSGNLFISKGNDENVFEISNPTGTLALVKNLDREIQDTYNLEIKSMDTIGTNNSINVLVEVEDVNDNAPVFKQSDYEVNINEGTSINTSIMKVIATDSDLAGTPHSDIVYDITSGNDFGLFRLDPNSGILYVNKTLDYDSGTIEHNIVIRACDKGTPSLCTLNSFQIILEDDNDNPPQFPVTEYLEYVSENEPLGTAVFTARATDMDKGVFGNLNYSISTALSHADDSWKLFHIDAMSGLVTTNAVFDYEQKNRYIFTIKATDIGGKTASVRVRVEIESKDEFHPQFTERTYRFVLPTPPSGSLPAGYVVGHVTATDRDKGPDGRVVYQLTNQHPYFKMNRTTGAILVKRKIKNSDVLEEGKDVSLVITAGSGRQGSLTNMTVVEIVLDPLADPGILNENGATVPAANTGIADWALGLLIAFLLLLLIFGAVFVYLHMRNKRNKKVNKPGLGGEAVPSPNNYVDPSAFDTIPIRGGVVPGGNNNQFAPPKYDEIPPYGAPHAASSNSGAATTSELSGSDQSGSSGRGSAEEGEDGEDEEIRMINEGPLQRDSGIHRQNEDDNLSDVSVRNTQEYLARLGIVHNATTGVPQTAARNANTKDGIHHHQNVPLDGLRMFEEDGHGDNDITNLIYAKLNDVTGSDRASSSGEGAGVATTNLGGTMDHVMAIGGYGEVTGVTHQPSMNGSLSSIVHSEEELAGSYNWDYLLDWGPQYQPLAHVFSEIARLKDDTASVQSAASGNSSVKSKNSVAQVKSIPPPLITSVAPRAIALPVLNPRGGSSHHLSSAHSQVHMLPRSPINHDASGATFSSSAAMSPSFSPSLSPLATKSPSISPLVAPGMPNTHRVMPRPPPQSRSKTVVDTELRI</sequence>
<evidence type="ECO:0000313" key="19">
    <source>
        <dbReference type="RefSeq" id="XP_018320915.1"/>
    </source>
</evidence>
<gene>
    <name evidence="19" type="primary">LOC108734026</name>
</gene>
<dbReference type="PROSITE" id="PS50268">
    <property type="entry name" value="CADHERIN_2"/>
    <property type="match status" value="27"/>
</dbReference>
<reference evidence="19" key="1">
    <citation type="submission" date="2025-08" db="UniProtKB">
        <authorList>
            <consortium name="RefSeq"/>
        </authorList>
    </citation>
    <scope>IDENTIFICATION</scope>
    <source>
        <tissue evidence="19">Entire body</tissue>
    </source>
</reference>
<dbReference type="InParanoid" id="A0A1W4WLJ5"/>
<feature type="domain" description="Cadherin" evidence="17">
    <location>
        <begin position="2477"/>
        <end position="2577"/>
    </location>
</feature>
<feature type="domain" description="Cadherin" evidence="17">
    <location>
        <begin position="115"/>
        <end position="226"/>
    </location>
</feature>
<dbReference type="FunFam" id="2.60.40.60:FF:000226">
    <property type="entry name" value="Dachsous, isoform B"/>
    <property type="match status" value="1"/>
</dbReference>
<dbReference type="FunFam" id="2.60.40.60:FF:000102">
    <property type="entry name" value="Dachsous cadherin-related 1b"/>
    <property type="match status" value="1"/>
</dbReference>
<evidence type="ECO:0000256" key="8">
    <source>
        <dbReference type="ARBA" id="ARBA00022889"/>
    </source>
</evidence>
<evidence type="ECO:0000256" key="14">
    <source>
        <dbReference type="SAM" id="MobiDB-lite"/>
    </source>
</evidence>
<evidence type="ECO:0000256" key="15">
    <source>
        <dbReference type="SAM" id="Phobius"/>
    </source>
</evidence>
<evidence type="ECO:0000256" key="10">
    <source>
        <dbReference type="ARBA" id="ARBA00023136"/>
    </source>
</evidence>
<feature type="domain" description="Cadherin" evidence="17">
    <location>
        <begin position="1192"/>
        <end position="1299"/>
    </location>
</feature>
<evidence type="ECO:0000256" key="2">
    <source>
        <dbReference type="ARBA" id="ARBA00022475"/>
    </source>
</evidence>
<feature type="domain" description="Cadherin" evidence="17">
    <location>
        <begin position="1951"/>
        <end position="2055"/>
    </location>
</feature>
<feature type="domain" description="Cadherin" evidence="17">
    <location>
        <begin position="17"/>
        <end position="114"/>
    </location>
</feature>
<evidence type="ECO:0000256" key="9">
    <source>
        <dbReference type="ARBA" id="ARBA00022989"/>
    </source>
</evidence>
<evidence type="ECO:0000256" key="7">
    <source>
        <dbReference type="ARBA" id="ARBA00022837"/>
    </source>
</evidence>
<dbReference type="Gene3D" id="4.10.900.10">
    <property type="entry name" value="TCF3-CBD (Catenin binding domain)"/>
    <property type="match status" value="1"/>
</dbReference>
<dbReference type="Pfam" id="PF00028">
    <property type="entry name" value="Cadherin"/>
    <property type="match status" value="25"/>
</dbReference>
<dbReference type="FunFam" id="2.60.40.60:FF:000015">
    <property type="entry name" value="FAT atypical cadherin 1"/>
    <property type="match status" value="1"/>
</dbReference>
<keyword evidence="2" id="KW-1003">Cell membrane</keyword>
<dbReference type="PROSITE" id="PS51257">
    <property type="entry name" value="PROKAR_LIPOPROTEIN"/>
    <property type="match status" value="1"/>
</dbReference>
<dbReference type="FunFam" id="2.60.40.60:FF:000007">
    <property type="entry name" value="Protocadherin alpha 2"/>
    <property type="match status" value="1"/>
</dbReference>
<dbReference type="FunFam" id="2.60.40.60:FF:000081">
    <property type="entry name" value="protocadherin Fat 4"/>
    <property type="match status" value="1"/>
</dbReference>
<dbReference type="CTD" id="109661"/>
<dbReference type="Gene3D" id="2.60.40.60">
    <property type="entry name" value="Cadherins"/>
    <property type="match status" value="27"/>
</dbReference>
<dbReference type="GO" id="GO:0007163">
    <property type="term" value="P:establishment or maintenance of cell polarity"/>
    <property type="evidence" value="ECO:0007669"/>
    <property type="project" value="UniProtKB-ARBA"/>
</dbReference>
<keyword evidence="8" id="KW-0130">Cell adhesion</keyword>
<evidence type="ECO:0000256" key="5">
    <source>
        <dbReference type="ARBA" id="ARBA00022729"/>
    </source>
</evidence>
<feature type="domain" description="Cadherin" evidence="17">
    <location>
        <begin position="2164"/>
        <end position="2269"/>
    </location>
</feature>
<evidence type="ECO:0000256" key="13">
    <source>
        <dbReference type="PROSITE-ProRule" id="PRU00043"/>
    </source>
</evidence>
<dbReference type="GO" id="GO:0048589">
    <property type="term" value="P:developmental growth"/>
    <property type="evidence" value="ECO:0007669"/>
    <property type="project" value="UniProtKB-ARBA"/>
</dbReference>
<dbReference type="GO" id="GO:0005886">
    <property type="term" value="C:plasma membrane"/>
    <property type="evidence" value="ECO:0007669"/>
    <property type="project" value="UniProtKB-SubCell"/>
</dbReference>
<evidence type="ECO:0000313" key="18">
    <source>
        <dbReference type="Proteomes" id="UP000192223"/>
    </source>
</evidence>
<feature type="domain" description="Cadherin" evidence="17">
    <location>
        <begin position="2269"/>
        <end position="2371"/>
    </location>
</feature>
<feature type="domain" description="Cadherin" evidence="17">
    <location>
        <begin position="1088"/>
        <end position="1190"/>
    </location>
</feature>
<feature type="domain" description="Cadherin" evidence="17">
    <location>
        <begin position="445"/>
        <end position="551"/>
    </location>
</feature>
<dbReference type="InterPro" id="IPR015919">
    <property type="entry name" value="Cadherin-like_sf"/>
</dbReference>
<feature type="domain" description="Cadherin" evidence="17">
    <location>
        <begin position="1743"/>
        <end position="1845"/>
    </location>
</feature>
<dbReference type="CDD" id="cd11304">
    <property type="entry name" value="Cadherin_repeat"/>
    <property type="match status" value="26"/>
</dbReference>
<comment type="subcellular location">
    <subcellularLocation>
        <location evidence="1">Cell membrane</location>
        <topology evidence="1">Single-pass type I membrane protein</topology>
    </subcellularLocation>
</comment>
<feature type="domain" description="Cadherin" evidence="17">
    <location>
        <begin position="552"/>
        <end position="655"/>
    </location>
</feature>
<feature type="region of interest" description="Disordered" evidence="14">
    <location>
        <begin position="3300"/>
        <end position="3370"/>
    </location>
</feature>
<keyword evidence="9 15" id="KW-1133">Transmembrane helix</keyword>
<name>A0A1W4WLJ5_AGRPL</name>
<feature type="compositionally biased region" description="Low complexity" evidence="14">
    <location>
        <begin position="3008"/>
        <end position="3033"/>
    </location>
</feature>
<dbReference type="FunFam" id="2.60.40.60:FF:000092">
    <property type="entry name" value="Protocadherin 8"/>
    <property type="match status" value="2"/>
</dbReference>
<feature type="domain" description="Cadherin" evidence="17">
    <location>
        <begin position="2686"/>
        <end position="2793"/>
    </location>
</feature>
<feature type="domain" description="Cadherin" evidence="17">
    <location>
        <begin position="656"/>
        <end position="765"/>
    </location>
</feature>
<dbReference type="OrthoDB" id="6252479at2759"/>
<dbReference type="GO" id="GO:0005509">
    <property type="term" value="F:calcium ion binding"/>
    <property type="evidence" value="ECO:0007669"/>
    <property type="project" value="UniProtKB-UniRule"/>
</dbReference>
<keyword evidence="12" id="KW-0325">Glycoprotein</keyword>
<keyword evidence="4 15" id="KW-0812">Transmembrane</keyword>
<dbReference type="InterPro" id="IPR027397">
    <property type="entry name" value="Catenin-bd_sf"/>
</dbReference>
<evidence type="ECO:0000256" key="16">
    <source>
        <dbReference type="SAM" id="SignalP"/>
    </source>
</evidence>
<dbReference type="FunFam" id="2.60.40.60:FF:000020">
    <property type="entry name" value="Dachsous cadherin-related 1b"/>
    <property type="match status" value="7"/>
</dbReference>
<dbReference type="GO" id="GO:0001736">
    <property type="term" value="P:establishment of planar polarity"/>
    <property type="evidence" value="ECO:0007669"/>
    <property type="project" value="UniProtKB-ARBA"/>
</dbReference>
<dbReference type="FunFam" id="2.60.40.60:FF:000116">
    <property type="entry name" value="Dachsous cadherin-related 2"/>
    <property type="match status" value="3"/>
</dbReference>
<evidence type="ECO:0000256" key="1">
    <source>
        <dbReference type="ARBA" id="ARBA00004251"/>
    </source>
</evidence>
<evidence type="ECO:0000256" key="4">
    <source>
        <dbReference type="ARBA" id="ARBA00022692"/>
    </source>
</evidence>
<dbReference type="GeneID" id="108734026"/>
<accession>A0A1W4WLJ5</accession>
<feature type="domain" description="Cadherin" evidence="17">
    <location>
        <begin position="1416"/>
        <end position="1524"/>
    </location>
</feature>
<keyword evidence="6" id="KW-0677">Repeat</keyword>
<dbReference type="SUPFAM" id="SSF49313">
    <property type="entry name" value="Cadherin-like"/>
    <property type="match status" value="27"/>
</dbReference>
<organism evidence="18 19">
    <name type="scientific">Agrilus planipennis</name>
    <name type="common">Emerald ash borer</name>
    <name type="synonym">Agrilus marcopoli</name>
    <dbReference type="NCBI Taxonomy" id="224129"/>
    <lineage>
        <taxon>Eukaryota</taxon>
        <taxon>Metazoa</taxon>
        <taxon>Ecdysozoa</taxon>
        <taxon>Arthropoda</taxon>
        <taxon>Hexapoda</taxon>
        <taxon>Insecta</taxon>
        <taxon>Pterygota</taxon>
        <taxon>Neoptera</taxon>
        <taxon>Endopterygota</taxon>
        <taxon>Coleoptera</taxon>
        <taxon>Polyphaga</taxon>
        <taxon>Elateriformia</taxon>
        <taxon>Buprestoidea</taxon>
        <taxon>Buprestidae</taxon>
        <taxon>Agrilinae</taxon>
        <taxon>Agrilus</taxon>
    </lineage>
</organism>
<evidence type="ECO:0000259" key="17">
    <source>
        <dbReference type="PROSITE" id="PS50268"/>
    </source>
</evidence>
<feature type="domain" description="Cadherin" evidence="17">
    <location>
        <begin position="2058"/>
        <end position="2163"/>
    </location>
</feature>
<dbReference type="STRING" id="224129.A0A1W4WLJ5"/>
<feature type="domain" description="Cadherin" evidence="17">
    <location>
        <begin position="1526"/>
        <end position="1631"/>
    </location>
</feature>
<feature type="domain" description="Cadherin" evidence="17">
    <location>
        <begin position="766"/>
        <end position="869"/>
    </location>
</feature>
<dbReference type="GO" id="GO:0009887">
    <property type="term" value="P:animal organ morphogenesis"/>
    <property type="evidence" value="ECO:0007669"/>
    <property type="project" value="UniProtKB-ARBA"/>
</dbReference>
<keyword evidence="7 13" id="KW-0106">Calcium</keyword>
<feature type="chain" id="PRO_5010726340" evidence="16">
    <location>
        <begin position="18"/>
        <end position="3370"/>
    </location>
</feature>
<feature type="domain" description="Cadherin" evidence="17">
    <location>
        <begin position="2811"/>
        <end position="2902"/>
    </location>
</feature>
<feature type="compositionally biased region" description="Low complexity" evidence="14">
    <location>
        <begin position="3312"/>
        <end position="3330"/>
    </location>
</feature>
<dbReference type="FunCoup" id="A0A1W4WLJ5">
    <property type="interactions" value="118"/>
</dbReference>